<reference evidence="5 6" key="1">
    <citation type="submission" date="2024-02" db="EMBL/GenBank/DDBJ databases">
        <title>Rubritalea halochordaticola NBRC 107102.</title>
        <authorList>
            <person name="Ichikawa N."/>
            <person name="Katano-Makiyama Y."/>
            <person name="Hidaka K."/>
        </authorList>
    </citation>
    <scope>NUCLEOTIDE SEQUENCE [LARGE SCALE GENOMIC DNA]</scope>
    <source>
        <strain evidence="5 6">NBRC 107102</strain>
    </source>
</reference>
<comment type="similarity">
    <text evidence="2 4">Belongs to the glucose-6-phosphate 1-epimerase family.</text>
</comment>
<dbReference type="Proteomes" id="UP001424741">
    <property type="component" value="Unassembled WGS sequence"/>
</dbReference>
<dbReference type="EMBL" id="BAABRL010000002">
    <property type="protein sequence ID" value="GAA5494652.1"/>
    <property type="molecule type" value="Genomic_DNA"/>
</dbReference>
<dbReference type="SUPFAM" id="SSF74650">
    <property type="entry name" value="Galactose mutarotase-like"/>
    <property type="match status" value="1"/>
</dbReference>
<evidence type="ECO:0000256" key="3">
    <source>
        <dbReference type="ARBA" id="ARBA00023235"/>
    </source>
</evidence>
<comment type="caution">
    <text evidence="5">The sequence shown here is derived from an EMBL/GenBank/DDBJ whole genome shotgun (WGS) entry which is preliminary data.</text>
</comment>
<dbReference type="InterPro" id="IPR008183">
    <property type="entry name" value="Aldose_1/G6P_1-epimerase"/>
</dbReference>
<protein>
    <recommendedName>
        <fullName evidence="4">Putative glucose-6-phosphate 1-epimerase</fullName>
        <ecNumber evidence="4">5.1.3.15</ecNumber>
    </recommendedName>
</protein>
<dbReference type="PIRSF" id="PIRSF016020">
    <property type="entry name" value="PHexose_mutarotase"/>
    <property type="match status" value="1"/>
</dbReference>
<dbReference type="InterPro" id="IPR011013">
    <property type="entry name" value="Gal_mutarotase_sf_dom"/>
</dbReference>
<evidence type="ECO:0000313" key="5">
    <source>
        <dbReference type="EMBL" id="GAA5494652.1"/>
    </source>
</evidence>
<evidence type="ECO:0000256" key="1">
    <source>
        <dbReference type="ARBA" id="ARBA00001096"/>
    </source>
</evidence>
<name>A0ABP9UWA5_9BACT</name>
<dbReference type="Pfam" id="PF01263">
    <property type="entry name" value="Aldose_epim"/>
    <property type="match status" value="1"/>
</dbReference>
<dbReference type="EC" id="5.1.3.15" evidence="4"/>
<dbReference type="PANTHER" id="PTHR11122">
    <property type="entry name" value="APOSPORY-ASSOCIATED PROTEIN C-RELATED"/>
    <property type="match status" value="1"/>
</dbReference>
<dbReference type="CDD" id="cd09020">
    <property type="entry name" value="D-hex-6-P-epi_like"/>
    <property type="match status" value="1"/>
</dbReference>
<keyword evidence="3 4" id="KW-0413">Isomerase</keyword>
<evidence type="ECO:0000256" key="4">
    <source>
        <dbReference type="PIRNR" id="PIRNR016020"/>
    </source>
</evidence>
<evidence type="ECO:0000256" key="2">
    <source>
        <dbReference type="ARBA" id="ARBA00005866"/>
    </source>
</evidence>
<dbReference type="InterPro" id="IPR014718">
    <property type="entry name" value="GH-type_carb-bd"/>
</dbReference>
<keyword evidence="6" id="KW-1185">Reference proteome</keyword>
<accession>A0ABP9UWA5</accession>
<sequence length="299" mass="32799">MATAPSDSFRIPHELWFEELTPGYPVIKVSNRHAKATIALLGATLIEYTPTGSQPVIFTSSEAVFQEGKAIRGGIPVCWPWFGPHPTDSSKPNHGFARDRFWELKSTTKHEDYTEVTLEFDTRQVANELWPQHTTAEITFKIGQALDVQLTSCNRSDSSITIGGALHTYFDIAHISDVSVIGLDGVTFADKVTNKHGSQSGALTFTQETDLVFEKTMATTTIEDRGNSRQIHVAKNGSRSTVVWNPWIEKSAGMGDLGNEDYLGFVCVETANAFDDVYTLEPGAIHTLGTTITVNTSLS</sequence>
<dbReference type="Gene3D" id="2.70.98.10">
    <property type="match status" value="1"/>
</dbReference>
<dbReference type="RefSeq" id="WP_346187576.1">
    <property type="nucleotide sequence ID" value="NZ_BAABRL010000002.1"/>
</dbReference>
<gene>
    <name evidence="5" type="primary">yeaD</name>
    <name evidence="5" type="ORF">Rhal01_00815</name>
</gene>
<proteinExistence type="inferred from homology"/>
<dbReference type="PANTHER" id="PTHR11122:SF13">
    <property type="entry name" value="GLUCOSE-6-PHOSPHATE 1-EPIMERASE"/>
    <property type="match status" value="1"/>
</dbReference>
<comment type="catalytic activity">
    <reaction evidence="1">
        <text>alpha-D-glucose 6-phosphate = beta-D-glucose 6-phosphate</text>
        <dbReference type="Rhea" id="RHEA:16249"/>
        <dbReference type="ChEBI" id="CHEBI:58225"/>
        <dbReference type="ChEBI" id="CHEBI:58247"/>
        <dbReference type="EC" id="5.1.3.15"/>
    </reaction>
</comment>
<dbReference type="InterPro" id="IPR025532">
    <property type="entry name" value="G6P_1-epimerase"/>
</dbReference>
<evidence type="ECO:0000313" key="6">
    <source>
        <dbReference type="Proteomes" id="UP001424741"/>
    </source>
</evidence>
<organism evidence="5 6">
    <name type="scientific">Rubritalea halochordaticola</name>
    <dbReference type="NCBI Taxonomy" id="714537"/>
    <lineage>
        <taxon>Bacteria</taxon>
        <taxon>Pseudomonadati</taxon>
        <taxon>Verrucomicrobiota</taxon>
        <taxon>Verrucomicrobiia</taxon>
        <taxon>Verrucomicrobiales</taxon>
        <taxon>Rubritaleaceae</taxon>
        <taxon>Rubritalea</taxon>
    </lineage>
</organism>